<protein>
    <recommendedName>
        <fullName evidence="6">Carboxylic ester hydrolase</fullName>
        <ecNumber evidence="6">3.1.1.-</ecNumber>
    </recommendedName>
</protein>
<feature type="non-terminal residue" evidence="9">
    <location>
        <position position="1"/>
    </location>
</feature>
<evidence type="ECO:0000256" key="6">
    <source>
        <dbReference type="RuleBase" id="RU361235"/>
    </source>
</evidence>
<dbReference type="InterPro" id="IPR050309">
    <property type="entry name" value="Type-B_Carboxylest/Lipase"/>
</dbReference>
<accession>A0A0K0XRL5</accession>
<evidence type="ECO:0000256" key="2">
    <source>
        <dbReference type="ARBA" id="ARBA00022487"/>
    </source>
</evidence>
<keyword evidence="7" id="KW-1133">Transmembrane helix</keyword>
<dbReference type="InterPro" id="IPR029058">
    <property type="entry name" value="AB_hydrolase_fold"/>
</dbReference>
<organism evidence="9">
    <name type="scientific">Chilo suppressalis</name>
    <name type="common">Asiatic rice borer moth</name>
    <dbReference type="NCBI Taxonomy" id="168631"/>
    <lineage>
        <taxon>Eukaryota</taxon>
        <taxon>Metazoa</taxon>
        <taxon>Ecdysozoa</taxon>
        <taxon>Arthropoda</taxon>
        <taxon>Hexapoda</taxon>
        <taxon>Insecta</taxon>
        <taxon>Pterygota</taxon>
        <taxon>Neoptera</taxon>
        <taxon>Endopterygota</taxon>
        <taxon>Lepidoptera</taxon>
        <taxon>Glossata</taxon>
        <taxon>Ditrysia</taxon>
        <taxon>Pyraloidea</taxon>
        <taxon>Crambidae</taxon>
        <taxon>Crambinae</taxon>
        <taxon>Chilo</taxon>
    </lineage>
</organism>
<dbReference type="Pfam" id="PF00135">
    <property type="entry name" value="COesterase"/>
    <property type="match status" value="1"/>
</dbReference>
<evidence type="ECO:0000313" key="9">
    <source>
        <dbReference type="EMBL" id="AKS40359.1"/>
    </source>
</evidence>
<keyword evidence="2" id="KW-0719">Serine esterase</keyword>
<dbReference type="InterPro" id="IPR019826">
    <property type="entry name" value="Carboxylesterase_B_AS"/>
</dbReference>
<sequence>MLKTFKGCIYCFGFLTISIYVAMFLIRMVQRFLPQAKRFSTDMSNPIVSVKQGKLKGSSQKLFDGSTYYSFKGVPYAQPPIGKLRFKAPLPPQPWPGIREAIDHGPVCPQFDMTTLSINEGNEDCLFLNVYTKSLEPSSRLPVIFYIHGGAFMSGSGNDELLGPRFLLQHNVILVTINYRLETLGFLCLDTPEVPGNAGMKDQVAALRWVQENIEQFGGDPKNVTIYGESAGAASVTYHLMSPMSKDLFHKAIAHSGVCTNDWAKGVNDRERAFKVGKVLGKKTNDPHELLEFLQGVPAVKLIALTRKVRTDDETIRCLPTHFVPVVEKKFENIESFISEEPLDIILAKKHNDVPLLIGYNSHEGLINLKLMIKNAEIINSNFHYLVPREMVPKLTQSQLNLFGERIKDFYFKDVLITEENSEKYLTDYHFAVCILRFAYFYAALKQPTFFYKFCMESELNKFKDLIGYGHIKGTCHADDLFYLFDNMLNKSIYEEQQKAKELVFKTTKLWTDFAKTGNPTPDNHFEVKWPPYTRAKKESLIISDQLTPVLYPDRERHEFWNKLYCEAGMLSFTKSNL</sequence>
<keyword evidence="7" id="KW-0812">Transmembrane</keyword>
<evidence type="ECO:0000256" key="7">
    <source>
        <dbReference type="SAM" id="Phobius"/>
    </source>
</evidence>
<feature type="transmembrane region" description="Helical" evidence="7">
    <location>
        <begin position="7"/>
        <end position="29"/>
    </location>
</feature>
<evidence type="ECO:0000256" key="1">
    <source>
        <dbReference type="ARBA" id="ARBA00005964"/>
    </source>
</evidence>
<evidence type="ECO:0000256" key="5">
    <source>
        <dbReference type="ARBA" id="ARBA00023180"/>
    </source>
</evidence>
<evidence type="ECO:0000256" key="4">
    <source>
        <dbReference type="ARBA" id="ARBA00023157"/>
    </source>
</evidence>
<dbReference type="OrthoDB" id="19653at2759"/>
<reference evidence="9" key="1">
    <citation type="journal article" date="2015" name="J. Insect Sci.">
        <title>Identification of Putative Carboxylesterase and Glutathione S-transferase Genes from the Antennae of the Chilo suppressalis (Lepidoptera: Pyralidae).</title>
        <authorList>
            <person name="Liu S."/>
            <person name="Gong Z.J."/>
            <person name="Rao X.J."/>
            <person name="Li M.Y."/>
            <person name="Li S.G."/>
        </authorList>
    </citation>
    <scope>NUCLEOTIDE SEQUENCE</scope>
</reference>
<dbReference type="GO" id="GO:0052689">
    <property type="term" value="F:carboxylic ester hydrolase activity"/>
    <property type="evidence" value="ECO:0007669"/>
    <property type="project" value="UniProtKB-KW"/>
</dbReference>
<dbReference type="EMBL" id="KP938878">
    <property type="protein sequence ID" value="AKS40359.1"/>
    <property type="molecule type" value="mRNA"/>
</dbReference>
<dbReference type="InterPro" id="IPR002018">
    <property type="entry name" value="CarbesteraseB"/>
</dbReference>
<feature type="domain" description="Carboxylesterase type B" evidence="8">
    <location>
        <begin position="45"/>
        <end position="548"/>
    </location>
</feature>
<evidence type="ECO:0000256" key="3">
    <source>
        <dbReference type="ARBA" id="ARBA00022801"/>
    </source>
</evidence>
<dbReference type="PANTHER" id="PTHR11559">
    <property type="entry name" value="CARBOXYLESTERASE"/>
    <property type="match status" value="1"/>
</dbReference>
<proteinExistence type="evidence at transcript level"/>
<dbReference type="EC" id="3.1.1.-" evidence="6"/>
<dbReference type="Gene3D" id="3.40.50.1820">
    <property type="entry name" value="alpha/beta hydrolase"/>
    <property type="match status" value="1"/>
</dbReference>
<evidence type="ECO:0000259" key="8">
    <source>
        <dbReference type="Pfam" id="PF00135"/>
    </source>
</evidence>
<dbReference type="ESTHER" id="chisp-a0a0k0xrl5">
    <property type="family name" value="Carb_B_Arthropoda"/>
</dbReference>
<comment type="similarity">
    <text evidence="1 6">Belongs to the type-B carboxylesterase/lipase family.</text>
</comment>
<name>A0A0K0XRL5_CHISP</name>
<keyword evidence="7" id="KW-0472">Membrane</keyword>
<keyword evidence="3 6" id="KW-0378">Hydrolase</keyword>
<dbReference type="AlphaFoldDB" id="A0A0K0XRL5"/>
<dbReference type="PROSITE" id="PS00122">
    <property type="entry name" value="CARBOXYLESTERASE_B_1"/>
    <property type="match status" value="1"/>
</dbReference>
<keyword evidence="5" id="KW-0325">Glycoprotein</keyword>
<keyword evidence="4" id="KW-1015">Disulfide bond</keyword>
<dbReference type="SUPFAM" id="SSF53474">
    <property type="entry name" value="alpha/beta-Hydrolases"/>
    <property type="match status" value="1"/>
</dbReference>